<dbReference type="AlphaFoldDB" id="A0A4R2KF68"/>
<feature type="transmembrane region" description="Helical" evidence="1">
    <location>
        <begin position="103"/>
        <end position="121"/>
    </location>
</feature>
<evidence type="ECO:0000313" key="2">
    <source>
        <dbReference type="EMBL" id="TCO72203.1"/>
    </source>
</evidence>
<accession>A0A4R2KF68</accession>
<protein>
    <submittedName>
        <fullName evidence="2">Uncharacterized protein involved in response to NO</fullName>
    </submittedName>
</protein>
<dbReference type="RefSeq" id="WP_276309903.1">
    <property type="nucleotide sequence ID" value="NZ_SLWX01000019.1"/>
</dbReference>
<feature type="transmembrane region" description="Helical" evidence="1">
    <location>
        <begin position="341"/>
        <end position="363"/>
    </location>
</feature>
<dbReference type="Proteomes" id="UP000294980">
    <property type="component" value="Unassembled WGS sequence"/>
</dbReference>
<evidence type="ECO:0000256" key="1">
    <source>
        <dbReference type="SAM" id="Phobius"/>
    </source>
</evidence>
<keyword evidence="1" id="KW-0472">Membrane</keyword>
<gene>
    <name evidence="2" type="ORF">EV688_1194</name>
</gene>
<comment type="caution">
    <text evidence="2">The sequence shown here is derived from an EMBL/GenBank/DDBJ whole genome shotgun (WGS) entry which is preliminary data.</text>
</comment>
<name>A0A4R2KF68_9GAMM</name>
<feature type="transmembrane region" description="Helical" evidence="1">
    <location>
        <begin position="158"/>
        <end position="176"/>
    </location>
</feature>
<keyword evidence="1" id="KW-1133">Transmembrane helix</keyword>
<reference evidence="2 3" key="1">
    <citation type="submission" date="2019-03" db="EMBL/GenBank/DDBJ databases">
        <title>Genomic Encyclopedia of Type Strains, Phase IV (KMG-IV): sequencing the most valuable type-strain genomes for metagenomic binning, comparative biology and taxonomic classification.</title>
        <authorList>
            <person name="Goeker M."/>
        </authorList>
    </citation>
    <scope>NUCLEOTIDE SEQUENCE [LARGE SCALE GENOMIC DNA]</scope>
    <source>
        <strain evidence="2 3">DSM 23344</strain>
    </source>
</reference>
<feature type="transmembrane region" description="Helical" evidence="1">
    <location>
        <begin position="224"/>
        <end position="241"/>
    </location>
</feature>
<feature type="transmembrane region" description="Helical" evidence="1">
    <location>
        <begin position="197"/>
        <end position="218"/>
    </location>
</feature>
<keyword evidence="1" id="KW-0812">Transmembrane</keyword>
<feature type="transmembrane region" description="Helical" evidence="1">
    <location>
        <begin position="313"/>
        <end position="335"/>
    </location>
</feature>
<dbReference type="Pfam" id="PF05940">
    <property type="entry name" value="NnrS"/>
    <property type="match status" value="1"/>
</dbReference>
<feature type="transmembrane region" description="Helical" evidence="1">
    <location>
        <begin position="133"/>
        <end position="152"/>
    </location>
</feature>
<feature type="transmembrane region" description="Helical" evidence="1">
    <location>
        <begin position="283"/>
        <end position="301"/>
    </location>
</feature>
<evidence type="ECO:0000313" key="3">
    <source>
        <dbReference type="Proteomes" id="UP000294980"/>
    </source>
</evidence>
<proteinExistence type="predicted"/>
<dbReference type="EMBL" id="SLWX01000019">
    <property type="protein sequence ID" value="TCO72203.1"/>
    <property type="molecule type" value="Genomic_DNA"/>
</dbReference>
<dbReference type="InterPro" id="IPR010266">
    <property type="entry name" value="NnrS"/>
</dbReference>
<feature type="transmembrane region" description="Helical" evidence="1">
    <location>
        <begin position="7"/>
        <end position="29"/>
    </location>
</feature>
<feature type="transmembrane region" description="Helical" evidence="1">
    <location>
        <begin position="80"/>
        <end position="97"/>
    </location>
</feature>
<feature type="transmembrane region" description="Helical" evidence="1">
    <location>
        <begin position="253"/>
        <end position="271"/>
    </location>
</feature>
<keyword evidence="3" id="KW-1185">Reference proteome</keyword>
<feature type="transmembrane region" description="Helical" evidence="1">
    <location>
        <begin position="49"/>
        <end position="68"/>
    </location>
</feature>
<sequence>MILASPFRVFFLSLALWAVIGVLLWMPQIMGLWQLPLALDPLAWHRHEMLFGFLSPAIAGFLLTAVCVWTDTERLHGSPLLALSLVWLAGRLLMLLGAGLSDVLVIAVNLLFLPLVMLDAGWRIWRARQKRHVIVLVAVDAIWLAQAAFLLLNPVTAVPAALVGAASLMLVIGGRITPAFSAGWMRMHGGDPSQIRIYPWLETVTVGSLLALFALTLIGAGSVWIIAVALLAALASGGRLLAWRGWLVRAEPLLWILHVSLLWIPIALLLLAGAEAGWWPATVWYHALGIGAMGGLILGVISRVSLGHAGRPLVLPQGMVAAFVLIHAGALVRVITALGGLPWQAGVSATALLWTFAFVLFLWRYAFILTTPRADGKPG</sequence>
<organism evidence="2 3">
    <name type="scientific">Chromatocurvus halotolerans</name>
    <dbReference type="NCBI Taxonomy" id="1132028"/>
    <lineage>
        <taxon>Bacteria</taxon>
        <taxon>Pseudomonadati</taxon>
        <taxon>Pseudomonadota</taxon>
        <taxon>Gammaproteobacteria</taxon>
        <taxon>Cellvibrionales</taxon>
        <taxon>Halieaceae</taxon>
        <taxon>Chromatocurvus</taxon>
    </lineage>
</organism>